<evidence type="ECO:0000313" key="2">
    <source>
        <dbReference type="EMBL" id="CAK7947155.1"/>
    </source>
</evidence>
<reference evidence="2" key="1">
    <citation type="submission" date="2024-01" db="EMBL/GenBank/DDBJ databases">
        <authorList>
            <person name="Webb A."/>
        </authorList>
    </citation>
    <scope>NUCLEOTIDE SEQUENCE</scope>
    <source>
        <strain evidence="2">Pm1</strain>
    </source>
</reference>
<dbReference type="AlphaFoldDB" id="A0AAV1VLF7"/>
<feature type="region of interest" description="Disordered" evidence="1">
    <location>
        <begin position="482"/>
        <end position="535"/>
    </location>
</feature>
<feature type="region of interest" description="Disordered" evidence="1">
    <location>
        <begin position="128"/>
        <end position="252"/>
    </location>
</feature>
<feature type="compositionally biased region" description="Low complexity" evidence="1">
    <location>
        <begin position="189"/>
        <end position="202"/>
    </location>
</feature>
<accession>A0AAV1VLF7</accession>
<feature type="region of interest" description="Disordered" evidence="1">
    <location>
        <begin position="547"/>
        <end position="574"/>
    </location>
</feature>
<feature type="compositionally biased region" description="Basic residues" evidence="1">
    <location>
        <begin position="520"/>
        <end position="530"/>
    </location>
</feature>
<feature type="compositionally biased region" description="Pro residues" evidence="1">
    <location>
        <begin position="561"/>
        <end position="571"/>
    </location>
</feature>
<evidence type="ECO:0000256" key="1">
    <source>
        <dbReference type="SAM" id="MobiDB-lite"/>
    </source>
</evidence>
<feature type="compositionally biased region" description="Basic and acidic residues" evidence="1">
    <location>
        <begin position="225"/>
        <end position="248"/>
    </location>
</feature>
<feature type="compositionally biased region" description="Basic and acidic residues" evidence="1">
    <location>
        <begin position="128"/>
        <end position="146"/>
    </location>
</feature>
<evidence type="ECO:0000313" key="3">
    <source>
        <dbReference type="Proteomes" id="UP001162060"/>
    </source>
</evidence>
<dbReference type="EMBL" id="CAKLBY020000378">
    <property type="protein sequence ID" value="CAK7947155.1"/>
    <property type="molecule type" value="Genomic_DNA"/>
</dbReference>
<gene>
    <name evidence="2" type="ORF">PM001_LOCUS32305</name>
</gene>
<comment type="caution">
    <text evidence="2">The sequence shown here is derived from an EMBL/GenBank/DDBJ whole genome shotgun (WGS) entry which is preliminary data.</text>
</comment>
<feature type="compositionally biased region" description="Low complexity" evidence="1">
    <location>
        <begin position="151"/>
        <end position="160"/>
    </location>
</feature>
<dbReference type="Proteomes" id="UP001162060">
    <property type="component" value="Unassembled WGS sequence"/>
</dbReference>
<sequence>MTRSSKSLRASSAVAGQLQTTLTRSLTDCVAATVSSVCASFQNTVDTAQTSGRNPIDESRDYDRYYDHCRRLVDYIEQNMETSTDFAAHMDRIILACHSDASESVLNALVTEPLWFHRRGDALSFSVEKEEQKKLQRKKDGADSYHRRSSSSRGSTSSARLTTEKKKKENRSRPSVQSLAKVAIKLSTRSSSMHGRSGASSRKATRVSEDDTRPFKKLRRATRSMVHDKPADKEIKREHRPKERKEVQEPEDAVLSFEDAIGDLCYPDRRTSTQTKFFKDRLRKSIRFVDALLCNPPRGKVCQRGCKKIRAQMCSSSTPCKNEMCRIWHDVEAHTDCCLNARCEFKTRVLLRETMHKMEVIKQRRVAIQTKLCKKHAELKEVADDDKESFEIDIASLEQDLGDCDGEMGVQEAAKRTFWRILNEIGIDARDDVVDSFPDFDTHYGDNKGLRKARKVACTTARRSSGSSRNLGVATLHAYAGHHGSDDKDVEEVGNDNSESVGGNMHRSTPHRNTPIGRAALRKSSKRRKGTVTSGVKILNDRCEELLSRSSGKPSQHDEPPLPPAGPPPFRQNPELDREYAASVLGYSFQLPVDDREAVAVTAHVELTEVIEPLSPIGESEVQMIDTQRGGENSFGMMTSVSSSMLLEEPLDAVDISHLHPSLSEPLTTLGIRVKSPPAEPPATVGMECTSPPAEFSTAGFTALDSGPQGL</sequence>
<protein>
    <submittedName>
        <fullName evidence="2">Uncharacterized protein</fullName>
    </submittedName>
</protein>
<organism evidence="2 3">
    <name type="scientific">Peronospora matthiolae</name>
    <dbReference type="NCBI Taxonomy" id="2874970"/>
    <lineage>
        <taxon>Eukaryota</taxon>
        <taxon>Sar</taxon>
        <taxon>Stramenopiles</taxon>
        <taxon>Oomycota</taxon>
        <taxon>Peronosporomycetes</taxon>
        <taxon>Peronosporales</taxon>
        <taxon>Peronosporaceae</taxon>
        <taxon>Peronospora</taxon>
    </lineage>
</organism>
<name>A0AAV1VLF7_9STRA</name>
<proteinExistence type="predicted"/>